<dbReference type="EMBL" id="FXAK01000002">
    <property type="protein sequence ID" value="SMF35562.1"/>
    <property type="molecule type" value="Genomic_DNA"/>
</dbReference>
<sequence length="259" mass="27337">MDLGLSGRRAIVCASSRGLGRACALALAREGVQLVINGLTEAHLSSAEDEICAATGQRPRTVLADVATDAGRAALLAACPEPDILVNNNAGPAPGTLEDWDHAAWMAALESNMLAGTLLIRAVLPGMRARGFGRIVNITSAMVKSPQAAMGLSAAARTGLTAFSKALSRDVARDNVTINSLMPEKFDTDRIRFMTQRLARAKSITDGEARERIIREIPARRLGRPEEFGAACAFLCSVHAGYITGQSLQMDGGAYSGLF</sequence>
<dbReference type="InterPro" id="IPR050259">
    <property type="entry name" value="SDR"/>
</dbReference>
<evidence type="ECO:0000313" key="3">
    <source>
        <dbReference type="Proteomes" id="UP000192936"/>
    </source>
</evidence>
<gene>
    <name evidence="2" type="ORF">SAMN02982917_1810</name>
</gene>
<dbReference type="RefSeq" id="WP_085084352.1">
    <property type="nucleotide sequence ID" value="NZ_FXAK01000002.1"/>
</dbReference>
<protein>
    <submittedName>
        <fullName evidence="2">3-oxoacyl-[acyl-carrier protein] reductase</fullName>
    </submittedName>
</protein>
<dbReference type="Proteomes" id="UP000192936">
    <property type="component" value="Unassembled WGS sequence"/>
</dbReference>
<dbReference type="OrthoDB" id="9793325at2"/>
<dbReference type="PRINTS" id="PR00081">
    <property type="entry name" value="GDHRDH"/>
</dbReference>
<dbReference type="STRING" id="286727.SAMN02982917_1810"/>
<dbReference type="AlphaFoldDB" id="A0A1X7ELG0"/>
<evidence type="ECO:0000313" key="2">
    <source>
        <dbReference type="EMBL" id="SMF35562.1"/>
    </source>
</evidence>
<evidence type="ECO:0000256" key="1">
    <source>
        <dbReference type="ARBA" id="ARBA00006484"/>
    </source>
</evidence>
<dbReference type="InterPro" id="IPR002347">
    <property type="entry name" value="SDR_fam"/>
</dbReference>
<accession>A0A1X7ELG0</accession>
<reference evidence="2 3" key="1">
    <citation type="submission" date="2017-04" db="EMBL/GenBank/DDBJ databases">
        <authorList>
            <person name="Afonso C.L."/>
            <person name="Miller P.J."/>
            <person name="Scott M.A."/>
            <person name="Spackman E."/>
            <person name="Goraichik I."/>
            <person name="Dimitrov K.M."/>
            <person name="Suarez D.L."/>
            <person name="Swayne D.E."/>
        </authorList>
    </citation>
    <scope>NUCLEOTIDE SEQUENCE [LARGE SCALE GENOMIC DNA]</scope>
    <source>
        <strain evidence="2 3">A2P</strain>
    </source>
</reference>
<comment type="similarity">
    <text evidence="1">Belongs to the short-chain dehydrogenases/reductases (SDR) family.</text>
</comment>
<dbReference type="PANTHER" id="PTHR42879">
    <property type="entry name" value="3-OXOACYL-(ACYL-CARRIER-PROTEIN) REDUCTASE"/>
    <property type="match status" value="1"/>
</dbReference>
<dbReference type="Pfam" id="PF13561">
    <property type="entry name" value="adh_short_C2"/>
    <property type="match status" value="1"/>
</dbReference>
<dbReference type="InterPro" id="IPR036291">
    <property type="entry name" value="NAD(P)-bd_dom_sf"/>
</dbReference>
<proteinExistence type="inferred from homology"/>
<organism evidence="2 3">
    <name type="scientific">Azospirillum oryzae</name>
    <dbReference type="NCBI Taxonomy" id="286727"/>
    <lineage>
        <taxon>Bacteria</taxon>
        <taxon>Pseudomonadati</taxon>
        <taxon>Pseudomonadota</taxon>
        <taxon>Alphaproteobacteria</taxon>
        <taxon>Rhodospirillales</taxon>
        <taxon>Azospirillaceae</taxon>
        <taxon>Azospirillum</taxon>
    </lineage>
</organism>
<dbReference type="PANTHER" id="PTHR42879:SF6">
    <property type="entry name" value="NADPH-DEPENDENT REDUCTASE BACG"/>
    <property type="match status" value="1"/>
</dbReference>
<name>A0A1X7ELG0_9PROT</name>
<dbReference type="SUPFAM" id="SSF51735">
    <property type="entry name" value="NAD(P)-binding Rossmann-fold domains"/>
    <property type="match status" value="1"/>
</dbReference>
<dbReference type="Gene3D" id="3.40.50.720">
    <property type="entry name" value="NAD(P)-binding Rossmann-like Domain"/>
    <property type="match status" value="1"/>
</dbReference>